<gene>
    <name evidence="1" type="ORF">BN2476_170186</name>
</gene>
<protein>
    <submittedName>
        <fullName evidence="1">Uncharacterized protein</fullName>
    </submittedName>
</protein>
<comment type="caution">
    <text evidence="1">The sequence shown here is derived from an EMBL/GenBank/DDBJ whole genome shotgun (WGS) entry which is preliminary data.</text>
</comment>
<dbReference type="EMBL" id="CYGY02000017">
    <property type="protein sequence ID" value="SIT38561.1"/>
    <property type="molecule type" value="Genomic_DNA"/>
</dbReference>
<keyword evidence="2" id="KW-1185">Reference proteome</keyword>
<organism evidence="1 2">
    <name type="scientific">Paraburkholderia piptadeniae</name>
    <dbReference type="NCBI Taxonomy" id="1701573"/>
    <lineage>
        <taxon>Bacteria</taxon>
        <taxon>Pseudomonadati</taxon>
        <taxon>Pseudomonadota</taxon>
        <taxon>Betaproteobacteria</taxon>
        <taxon>Burkholderiales</taxon>
        <taxon>Burkholderiaceae</taxon>
        <taxon>Paraburkholderia</taxon>
    </lineage>
</organism>
<dbReference type="Proteomes" id="UP000195569">
    <property type="component" value="Unassembled WGS sequence"/>
</dbReference>
<sequence>MVGVVGSSPIEPTNESETSVCRGFANASSNERFGVKGESGEHGYDTANVDRNRFGATLVEDHFRPCCLR</sequence>
<name>A0A1N7RTX2_9BURK</name>
<evidence type="ECO:0000313" key="2">
    <source>
        <dbReference type="Proteomes" id="UP000195569"/>
    </source>
</evidence>
<evidence type="ECO:0000313" key="1">
    <source>
        <dbReference type="EMBL" id="SIT38561.1"/>
    </source>
</evidence>
<reference evidence="1" key="1">
    <citation type="submission" date="2016-12" db="EMBL/GenBank/DDBJ databases">
        <authorList>
            <person name="Moulin L."/>
        </authorList>
    </citation>
    <scope>NUCLEOTIDE SEQUENCE [LARGE SCALE GENOMIC DNA]</scope>
    <source>
        <strain evidence="1">STM 7183</strain>
    </source>
</reference>
<proteinExistence type="predicted"/>
<dbReference type="AlphaFoldDB" id="A0A1N7RTX2"/>
<accession>A0A1N7RTX2</accession>